<name>A0A7J8HBZ2_MOLMO</name>
<dbReference type="EMBL" id="JACASF010000007">
    <property type="protein sequence ID" value="KAF6469600.1"/>
    <property type="molecule type" value="Genomic_DNA"/>
</dbReference>
<keyword evidence="2" id="KW-1185">Reference proteome</keyword>
<protein>
    <submittedName>
        <fullName evidence="1">Interferon related developmental regulator 1</fullName>
    </submittedName>
</protein>
<reference evidence="1 2" key="1">
    <citation type="journal article" date="2020" name="Nature">
        <title>Six reference-quality genomes reveal evolution of bat adaptations.</title>
        <authorList>
            <person name="Jebb D."/>
            <person name="Huang Z."/>
            <person name="Pippel M."/>
            <person name="Hughes G.M."/>
            <person name="Lavrichenko K."/>
            <person name="Devanna P."/>
            <person name="Winkler S."/>
            <person name="Jermiin L.S."/>
            <person name="Skirmuntt E.C."/>
            <person name="Katzourakis A."/>
            <person name="Burkitt-Gray L."/>
            <person name="Ray D.A."/>
            <person name="Sullivan K.A.M."/>
            <person name="Roscito J.G."/>
            <person name="Kirilenko B.M."/>
            <person name="Davalos L.M."/>
            <person name="Corthals A.P."/>
            <person name="Power M.L."/>
            <person name="Jones G."/>
            <person name="Ransome R.D."/>
            <person name="Dechmann D.K.N."/>
            <person name="Locatelli A.G."/>
            <person name="Puechmaille S.J."/>
            <person name="Fedrigo O."/>
            <person name="Jarvis E.D."/>
            <person name="Hiller M."/>
            <person name="Vernes S.C."/>
            <person name="Myers E.W."/>
            <person name="Teeling E.C."/>
        </authorList>
    </citation>
    <scope>NUCLEOTIDE SEQUENCE [LARGE SCALE GENOMIC DNA]</scope>
    <source>
        <strain evidence="1">MMolMol1</strain>
        <tissue evidence="1">Muscle</tissue>
    </source>
</reference>
<sequence length="61" mass="6513">MGPLVPRPDRRAGPSVWQRTVQCPAVSVSPGELRLTGLEVHSLQPPFSTKGSYGIPSLSNT</sequence>
<proteinExistence type="predicted"/>
<accession>A0A7J8HBZ2</accession>
<evidence type="ECO:0000313" key="2">
    <source>
        <dbReference type="Proteomes" id="UP000550707"/>
    </source>
</evidence>
<dbReference type="AlphaFoldDB" id="A0A7J8HBZ2"/>
<gene>
    <name evidence="1" type="ORF">HJG59_006636</name>
</gene>
<comment type="caution">
    <text evidence="1">The sequence shown here is derived from an EMBL/GenBank/DDBJ whole genome shotgun (WGS) entry which is preliminary data.</text>
</comment>
<dbReference type="Proteomes" id="UP000550707">
    <property type="component" value="Unassembled WGS sequence"/>
</dbReference>
<organism evidence="1 2">
    <name type="scientific">Molossus molossus</name>
    <name type="common">Pallas' mastiff bat</name>
    <name type="synonym">Vespertilio molossus</name>
    <dbReference type="NCBI Taxonomy" id="27622"/>
    <lineage>
        <taxon>Eukaryota</taxon>
        <taxon>Metazoa</taxon>
        <taxon>Chordata</taxon>
        <taxon>Craniata</taxon>
        <taxon>Vertebrata</taxon>
        <taxon>Euteleostomi</taxon>
        <taxon>Mammalia</taxon>
        <taxon>Eutheria</taxon>
        <taxon>Laurasiatheria</taxon>
        <taxon>Chiroptera</taxon>
        <taxon>Yangochiroptera</taxon>
        <taxon>Molossidae</taxon>
        <taxon>Molossus</taxon>
    </lineage>
</organism>
<evidence type="ECO:0000313" key="1">
    <source>
        <dbReference type="EMBL" id="KAF6469600.1"/>
    </source>
</evidence>